<sequence length="149" mass="16626">LEEDGVDVAFARNLPSNKDLSSVQAEQQNAASRLAGTELLTELGIIEDHDDSAGEGTSSNMANPVRTKWSSSHGMVQCSECSRTFLNITRLEKHIAGVHQTTGAHPCLLCGSRFKNELILLNHYRYMCPYTRSYIDEEKREQVSKAFCF</sequence>
<dbReference type="WBParaSite" id="GPUH_0002216301-mRNA-1">
    <property type="protein sequence ID" value="GPUH_0002216301-mRNA-1"/>
    <property type="gene ID" value="GPUH_0002216301"/>
</dbReference>
<dbReference type="Gene3D" id="3.30.160.60">
    <property type="entry name" value="Classic Zinc Finger"/>
    <property type="match status" value="1"/>
</dbReference>
<keyword evidence="1" id="KW-0862">Zinc</keyword>
<organism evidence="4">
    <name type="scientific">Gongylonema pulchrum</name>
    <dbReference type="NCBI Taxonomy" id="637853"/>
    <lineage>
        <taxon>Eukaryota</taxon>
        <taxon>Metazoa</taxon>
        <taxon>Ecdysozoa</taxon>
        <taxon>Nematoda</taxon>
        <taxon>Chromadorea</taxon>
        <taxon>Rhabditida</taxon>
        <taxon>Spirurina</taxon>
        <taxon>Spiruromorpha</taxon>
        <taxon>Spiruroidea</taxon>
        <taxon>Gongylonematidae</taxon>
        <taxon>Gongylonema</taxon>
    </lineage>
</organism>
<keyword evidence="1" id="KW-0863">Zinc-finger</keyword>
<accession>A0A183EME5</accession>
<dbReference type="SUPFAM" id="SSF57667">
    <property type="entry name" value="beta-beta-alpha zinc fingers"/>
    <property type="match status" value="1"/>
</dbReference>
<dbReference type="GO" id="GO:0008270">
    <property type="term" value="F:zinc ion binding"/>
    <property type="evidence" value="ECO:0007669"/>
    <property type="project" value="UniProtKB-KW"/>
</dbReference>
<feature type="region of interest" description="Disordered" evidence="2">
    <location>
        <begin position="47"/>
        <end position="66"/>
    </location>
</feature>
<dbReference type="InterPro" id="IPR013087">
    <property type="entry name" value="Znf_C2H2_type"/>
</dbReference>
<dbReference type="InterPro" id="IPR036236">
    <property type="entry name" value="Znf_C2H2_sf"/>
</dbReference>
<feature type="compositionally biased region" description="Polar residues" evidence="2">
    <location>
        <begin position="55"/>
        <end position="66"/>
    </location>
</feature>
<dbReference type="AlphaFoldDB" id="A0A183EME5"/>
<reference evidence="4" key="1">
    <citation type="submission" date="2016-06" db="UniProtKB">
        <authorList>
            <consortium name="WormBaseParasite"/>
        </authorList>
    </citation>
    <scope>IDENTIFICATION</scope>
</reference>
<dbReference type="SMART" id="SM00355">
    <property type="entry name" value="ZnF_C2H2"/>
    <property type="match status" value="2"/>
</dbReference>
<evidence type="ECO:0000259" key="3">
    <source>
        <dbReference type="PROSITE" id="PS50157"/>
    </source>
</evidence>
<proteinExistence type="predicted"/>
<feature type="domain" description="C2H2-type" evidence="3">
    <location>
        <begin position="76"/>
        <end position="99"/>
    </location>
</feature>
<dbReference type="PROSITE" id="PS50157">
    <property type="entry name" value="ZINC_FINGER_C2H2_2"/>
    <property type="match status" value="1"/>
</dbReference>
<evidence type="ECO:0000256" key="1">
    <source>
        <dbReference type="PROSITE-ProRule" id="PRU00042"/>
    </source>
</evidence>
<dbReference type="PROSITE" id="PS00028">
    <property type="entry name" value="ZINC_FINGER_C2H2_1"/>
    <property type="match status" value="1"/>
</dbReference>
<evidence type="ECO:0000256" key="2">
    <source>
        <dbReference type="SAM" id="MobiDB-lite"/>
    </source>
</evidence>
<keyword evidence="1" id="KW-0479">Metal-binding</keyword>
<evidence type="ECO:0000313" key="4">
    <source>
        <dbReference type="WBParaSite" id="GPUH_0002216301-mRNA-1"/>
    </source>
</evidence>
<protein>
    <submittedName>
        <fullName evidence="4">C2H2-type domain-containing protein</fullName>
    </submittedName>
</protein>
<name>A0A183EME5_9BILA</name>